<dbReference type="EMBL" id="KV453842">
    <property type="protein sequence ID" value="ODV91173.1"/>
    <property type="molecule type" value="Genomic_DNA"/>
</dbReference>
<reference evidence="3" key="1">
    <citation type="submission" date="2016-02" db="EMBL/GenBank/DDBJ databases">
        <title>Comparative genomics of biotechnologically important yeasts.</title>
        <authorList>
            <consortium name="DOE Joint Genome Institute"/>
            <person name="Riley R."/>
            <person name="Haridas S."/>
            <person name="Wolfe K.H."/>
            <person name="Lopes M.R."/>
            <person name="Hittinger C.T."/>
            <person name="Goker M."/>
            <person name="Salamov A."/>
            <person name="Wisecaver J."/>
            <person name="Long T.M."/>
            <person name="Aerts A.L."/>
            <person name="Barry K."/>
            <person name="Choi C."/>
            <person name="Clum A."/>
            <person name="Coughlan A.Y."/>
            <person name="Deshpande S."/>
            <person name="Douglass A.P."/>
            <person name="Hanson S.J."/>
            <person name="Klenk H.-P."/>
            <person name="Labutti K."/>
            <person name="Lapidus A."/>
            <person name="Lindquist E."/>
            <person name="Lipzen A."/>
            <person name="Meier-Kolthoff J.P."/>
            <person name="Ohm R.A."/>
            <person name="Otillar R.P."/>
            <person name="Pangilinan J."/>
            <person name="Peng Y."/>
            <person name="Rokas A."/>
            <person name="Rosa C.A."/>
            <person name="Scheuner C."/>
            <person name="Sibirny A.A."/>
            <person name="Slot J.C."/>
            <person name="Stielow J.B."/>
            <person name="Sun H."/>
            <person name="Kurtzman C.P."/>
            <person name="Blackwell M."/>
            <person name="Jeffries T.W."/>
            <person name="Grigoriev I.V."/>
        </authorList>
    </citation>
    <scope>NUCLEOTIDE SEQUENCE [LARGE SCALE GENOMIC DNA]</scope>
    <source>
        <strain evidence="3">NRRL Y-17796</strain>
    </source>
</reference>
<evidence type="ECO:0000313" key="3">
    <source>
        <dbReference type="Proteomes" id="UP000095023"/>
    </source>
</evidence>
<gene>
    <name evidence="2" type="ORF">CANCADRAFT_44784</name>
</gene>
<organism evidence="2 3">
    <name type="scientific">Tortispora caseinolytica NRRL Y-17796</name>
    <dbReference type="NCBI Taxonomy" id="767744"/>
    <lineage>
        <taxon>Eukaryota</taxon>
        <taxon>Fungi</taxon>
        <taxon>Dikarya</taxon>
        <taxon>Ascomycota</taxon>
        <taxon>Saccharomycotina</taxon>
        <taxon>Trigonopsidomycetes</taxon>
        <taxon>Trigonopsidales</taxon>
        <taxon>Trigonopsidaceae</taxon>
        <taxon>Tortispora</taxon>
    </lineage>
</organism>
<feature type="compositionally biased region" description="Basic and acidic residues" evidence="1">
    <location>
        <begin position="129"/>
        <end position="138"/>
    </location>
</feature>
<name>A0A1E4THG1_9ASCO</name>
<sequence>MSQMGALANDTQYRDFALKRVSQAFKRNELDIATTFGFPKSSVGLTISDLESISQEYRSHDSNGALTVLNYTLSRHHKPIAQLQLTILNDQGYNDSLRARIDLLMLYPSPVSHSLEKFSFDYSNPSSSDRSDPDHPDYIDVTAHRVR</sequence>
<dbReference type="AlphaFoldDB" id="A0A1E4THG1"/>
<evidence type="ECO:0000313" key="2">
    <source>
        <dbReference type="EMBL" id="ODV91173.1"/>
    </source>
</evidence>
<feature type="region of interest" description="Disordered" evidence="1">
    <location>
        <begin position="122"/>
        <end position="147"/>
    </location>
</feature>
<accession>A0A1E4THG1</accession>
<protein>
    <submittedName>
        <fullName evidence="2">Uncharacterized protein</fullName>
    </submittedName>
</protein>
<proteinExistence type="predicted"/>
<dbReference type="Proteomes" id="UP000095023">
    <property type="component" value="Unassembled WGS sequence"/>
</dbReference>
<evidence type="ECO:0000256" key="1">
    <source>
        <dbReference type="SAM" id="MobiDB-lite"/>
    </source>
</evidence>
<keyword evidence="3" id="KW-1185">Reference proteome</keyword>